<reference evidence="2 3" key="1">
    <citation type="submission" date="2024-07" db="EMBL/GenBank/DDBJ databases">
        <title>Section-level genome sequencing and comparative genomics of Aspergillus sections Usti and Cavernicolus.</title>
        <authorList>
            <consortium name="Lawrence Berkeley National Laboratory"/>
            <person name="Nybo J.L."/>
            <person name="Vesth T.C."/>
            <person name="Theobald S."/>
            <person name="Frisvad J.C."/>
            <person name="Larsen T.O."/>
            <person name="Kjaerboelling I."/>
            <person name="Rothschild-Mancinelli K."/>
            <person name="Lyhne E.K."/>
            <person name="Kogle M.E."/>
            <person name="Barry K."/>
            <person name="Clum A."/>
            <person name="Na H."/>
            <person name="Ledsgaard L."/>
            <person name="Lin J."/>
            <person name="Lipzen A."/>
            <person name="Kuo A."/>
            <person name="Riley R."/>
            <person name="Mondo S."/>
            <person name="LaButti K."/>
            <person name="Haridas S."/>
            <person name="Pangalinan J."/>
            <person name="Salamov A.A."/>
            <person name="Simmons B.A."/>
            <person name="Magnuson J.K."/>
            <person name="Chen J."/>
            <person name="Drula E."/>
            <person name="Henrissat B."/>
            <person name="Wiebenga A."/>
            <person name="Lubbers R.J."/>
            <person name="Gomes A.C."/>
            <person name="Macurrencykelacurrency M.R."/>
            <person name="Stajich J."/>
            <person name="Grigoriev I.V."/>
            <person name="Mortensen U.H."/>
            <person name="De vries R.P."/>
            <person name="Baker S.E."/>
            <person name="Andersen M.R."/>
        </authorList>
    </citation>
    <scope>NUCLEOTIDE SEQUENCE [LARGE SCALE GENOMIC DNA]</scope>
    <source>
        <strain evidence="2 3">CBS 756.74</strain>
    </source>
</reference>
<name>A0ABR4JQM0_9EURO</name>
<evidence type="ECO:0000313" key="3">
    <source>
        <dbReference type="Proteomes" id="UP001610444"/>
    </source>
</evidence>
<accession>A0ABR4JQM0</accession>
<sequence>MENQLFEKIPSLQIIICRQCKHGVRPAEAERHLKQKHQFSHHQATQVTQAIQQWADITQDSQAIQIPWVMDHPLPILPCHTNGFLCQRDPTCHYIGSTMASMRVHWRTTHQWSQQGRRGHVSQREKARGEVELARSYTRVAWQQVFPTRKGSHYIHIRYPDGRRQGPPPPTEQAQQAVDAIVIAWERARAREAQQATIQADEAADANPWLRMTGWARYLDGVHPQDLRQLVEAPVEVEMEAVVEEDPKADPIEQGVRVIWDAMDQLARRSQQTVQQCGAGIRVEAARTEAGQAPYRPLQAYMDEASIQKHVQPWQQVLAFIARTQAAQANMSQDSQDGDEDQDGDSSGDSSRHGEWLGRLPAYGMTPRQRQKWQALWQLAMPAVKRPEAEAHTRARARPGVRVVHTFTGAGQIIEDVWSASPSPGSSPTAMETDEETEMDDKDGVQAADAEVEAWQITPVEQACLEFYIKLMNQRHHTHEYESALVCAMAVQGWGEARWRDPSSYPPILSRVLKVARFMVVQKALWLDPHAKEIIRMWTGHRQPGGGSSSPIAWPLTSADDQLVDIHPAGEPAIRSSSGSPPGSGSGSGSGLGGKLFHDHVQQMVRSFMIRGTHGPMQTLLDWRTYGLKVHYNTTTPGHVGWMGSDELLYKDVHFTMGAFRGFIHGLVGSARELLREVLYISPPGTTTTTTTSSNTSNTSNSNTTTDFPPIPWSGLYDDPTQGQKGWCFLQDTRTRWPVDGK</sequence>
<dbReference type="RefSeq" id="XP_070895050.1">
    <property type="nucleotide sequence ID" value="XM_071046765.1"/>
</dbReference>
<feature type="region of interest" description="Disordered" evidence="1">
    <location>
        <begin position="328"/>
        <end position="358"/>
    </location>
</feature>
<feature type="compositionally biased region" description="Low complexity" evidence="1">
    <location>
        <begin position="686"/>
        <end position="706"/>
    </location>
</feature>
<dbReference type="InterPro" id="IPR022698">
    <property type="entry name" value="OrsD"/>
</dbReference>
<comment type="caution">
    <text evidence="2">The sequence shown here is derived from an EMBL/GenBank/DDBJ whole genome shotgun (WGS) entry which is preliminary data.</text>
</comment>
<evidence type="ECO:0008006" key="4">
    <source>
        <dbReference type="Google" id="ProtNLM"/>
    </source>
</evidence>
<feature type="region of interest" description="Disordered" evidence="1">
    <location>
        <begin position="570"/>
        <end position="593"/>
    </location>
</feature>
<protein>
    <recommendedName>
        <fullName evidence="4">C2H2-type domain-containing protein</fullName>
    </recommendedName>
</protein>
<keyword evidence="3" id="KW-1185">Reference proteome</keyword>
<gene>
    <name evidence="2" type="ORF">BJX68DRAFT_270779</name>
</gene>
<dbReference type="GeneID" id="98161929"/>
<dbReference type="Proteomes" id="UP001610444">
    <property type="component" value="Unassembled WGS sequence"/>
</dbReference>
<feature type="compositionally biased region" description="Acidic residues" evidence="1">
    <location>
        <begin position="336"/>
        <end position="346"/>
    </location>
</feature>
<organism evidence="2 3">
    <name type="scientific">Aspergillus pseudodeflectus</name>
    <dbReference type="NCBI Taxonomy" id="176178"/>
    <lineage>
        <taxon>Eukaryota</taxon>
        <taxon>Fungi</taxon>
        <taxon>Dikarya</taxon>
        <taxon>Ascomycota</taxon>
        <taxon>Pezizomycotina</taxon>
        <taxon>Eurotiomycetes</taxon>
        <taxon>Eurotiomycetidae</taxon>
        <taxon>Eurotiales</taxon>
        <taxon>Aspergillaceae</taxon>
        <taxon>Aspergillus</taxon>
        <taxon>Aspergillus subgen. Nidulantes</taxon>
    </lineage>
</organism>
<feature type="compositionally biased region" description="Gly residues" evidence="1">
    <location>
        <begin position="582"/>
        <end position="593"/>
    </location>
</feature>
<proteinExistence type="predicted"/>
<evidence type="ECO:0000313" key="2">
    <source>
        <dbReference type="EMBL" id="KAL2842335.1"/>
    </source>
</evidence>
<evidence type="ECO:0000256" key="1">
    <source>
        <dbReference type="SAM" id="MobiDB-lite"/>
    </source>
</evidence>
<dbReference type="EMBL" id="JBFXLR010000052">
    <property type="protein sequence ID" value="KAL2842335.1"/>
    <property type="molecule type" value="Genomic_DNA"/>
</dbReference>
<feature type="region of interest" description="Disordered" evidence="1">
    <location>
        <begin position="685"/>
        <end position="711"/>
    </location>
</feature>
<dbReference type="Pfam" id="PF12013">
    <property type="entry name" value="OrsD"/>
    <property type="match status" value="1"/>
</dbReference>